<dbReference type="FunFam" id="1.25.40.90:FF:000035">
    <property type="entry name" value="Putative clathrin assembly protein At4g40080"/>
    <property type="match status" value="1"/>
</dbReference>
<dbReference type="PANTHER" id="PTHR22951:SF24">
    <property type="entry name" value="ENTH DOMAIN-CONTAINING PROTEIN"/>
    <property type="match status" value="1"/>
</dbReference>
<evidence type="ECO:0000256" key="7">
    <source>
        <dbReference type="ARBA" id="ARBA00023176"/>
    </source>
</evidence>
<protein>
    <submittedName>
        <fullName evidence="10">Clathrin assembly protein, putative</fullName>
        <ecNumber evidence="10">1.3.1.74</ecNumber>
    </submittedName>
</protein>
<dbReference type="CDD" id="cd16987">
    <property type="entry name" value="ANTH_N_AP180_plant"/>
    <property type="match status" value="1"/>
</dbReference>
<comment type="subcellular location">
    <subcellularLocation>
        <location evidence="1">Cytoplasmic vesicle</location>
        <location evidence="1">Clathrin-coated vesicle</location>
    </subcellularLocation>
    <subcellularLocation>
        <location evidence="2">Golgi apparatus</location>
    </subcellularLocation>
    <subcellularLocation>
        <location evidence="3">Membrane</location>
        <location evidence="3">Clathrin-coated pit</location>
    </subcellularLocation>
</comment>
<evidence type="ECO:0000256" key="8">
    <source>
        <dbReference type="ARBA" id="ARBA00023329"/>
    </source>
</evidence>
<dbReference type="STRING" id="3988.B9RJR9"/>
<dbReference type="Gene3D" id="1.25.40.90">
    <property type="match status" value="1"/>
</dbReference>
<dbReference type="SUPFAM" id="SSF48464">
    <property type="entry name" value="ENTH/VHS domain"/>
    <property type="match status" value="1"/>
</dbReference>
<dbReference type="PROSITE" id="PS50942">
    <property type="entry name" value="ENTH"/>
    <property type="match status" value="1"/>
</dbReference>
<proteinExistence type="predicted"/>
<dbReference type="InterPro" id="IPR048050">
    <property type="entry name" value="ANTH_N_plant"/>
</dbReference>
<evidence type="ECO:0000256" key="1">
    <source>
        <dbReference type="ARBA" id="ARBA00004132"/>
    </source>
</evidence>
<evidence type="ECO:0000256" key="6">
    <source>
        <dbReference type="ARBA" id="ARBA00023136"/>
    </source>
</evidence>
<keyword evidence="7" id="KW-0168">Coated pit</keyword>
<dbReference type="GO" id="GO:0072583">
    <property type="term" value="P:clathrin-dependent endocytosis"/>
    <property type="evidence" value="ECO:0000318"/>
    <property type="project" value="GO_Central"/>
</dbReference>
<gene>
    <name evidence="10" type="ORF">RCOM_1037910</name>
</gene>
<keyword evidence="4" id="KW-0254">Endocytosis</keyword>
<dbReference type="InterPro" id="IPR011417">
    <property type="entry name" value="ANTH_dom"/>
</dbReference>
<dbReference type="GO" id="GO:0005794">
    <property type="term" value="C:Golgi apparatus"/>
    <property type="evidence" value="ECO:0007669"/>
    <property type="project" value="UniProtKB-SubCell"/>
</dbReference>
<keyword evidence="11" id="KW-1185">Reference proteome</keyword>
<dbReference type="GO" id="GO:0006900">
    <property type="term" value="P:vesicle budding from membrane"/>
    <property type="evidence" value="ECO:0000318"/>
    <property type="project" value="GO_Central"/>
</dbReference>
<dbReference type="KEGG" id="rcu:8281713"/>
<dbReference type="Proteomes" id="UP000008311">
    <property type="component" value="Unassembled WGS sequence"/>
</dbReference>
<dbReference type="GO" id="GO:0000149">
    <property type="term" value="F:SNARE binding"/>
    <property type="evidence" value="ECO:0000318"/>
    <property type="project" value="GO_Central"/>
</dbReference>
<dbReference type="eggNOG" id="KOG0251">
    <property type="taxonomic scope" value="Eukaryota"/>
</dbReference>
<dbReference type="GO" id="GO:0032050">
    <property type="term" value="F:clathrin heavy chain binding"/>
    <property type="evidence" value="ECO:0000318"/>
    <property type="project" value="GO_Central"/>
</dbReference>
<dbReference type="GO" id="GO:0032440">
    <property type="term" value="F:2-alkenal reductase [NAD(P)H] activity"/>
    <property type="evidence" value="ECO:0007669"/>
    <property type="project" value="UniProtKB-EC"/>
</dbReference>
<dbReference type="InterPro" id="IPR008942">
    <property type="entry name" value="ENTH_VHS"/>
</dbReference>
<accession>B9RJR9</accession>
<dbReference type="InterPro" id="IPR045192">
    <property type="entry name" value="AP180-like"/>
</dbReference>
<dbReference type="GO" id="GO:0005545">
    <property type="term" value="F:1-phosphatidylinositol binding"/>
    <property type="evidence" value="ECO:0000318"/>
    <property type="project" value="GO_Central"/>
</dbReference>
<evidence type="ECO:0000313" key="11">
    <source>
        <dbReference type="Proteomes" id="UP000008311"/>
    </source>
</evidence>
<evidence type="ECO:0000256" key="3">
    <source>
        <dbReference type="ARBA" id="ARBA00004600"/>
    </source>
</evidence>
<dbReference type="InterPro" id="IPR013809">
    <property type="entry name" value="ENTH"/>
</dbReference>
<dbReference type="InParanoid" id="B9RJR9"/>
<keyword evidence="8" id="KW-0968">Cytoplasmic vesicle</keyword>
<keyword evidence="10" id="KW-0560">Oxidoreductase</keyword>
<dbReference type="EMBL" id="EQ973783">
    <property type="protein sequence ID" value="EEF48571.1"/>
    <property type="molecule type" value="Genomic_DNA"/>
</dbReference>
<sequence>MGQTKKLRILISFLKDKTSLIKTTLSTKRHSRIHIAVLRATTHDSSAPPSDHRIAAVLSLKHITSHDAASTCIEALMDRLHSTKNAFVALKCLFMMHIIITKGSFILKDQISIYPSFGGRNFLNLSMFRDELDSERWDLSSWVRWYAAIVEQLLTVSRFLGSPGLSTVNNKDKEKKVSTLLSRDLLSEIHVLLDFVEVISQVPESLHLQRNNLIYEIVRLASDDYRSVQHEIIFRVKELGERIPRSSYSELTQILGYLKRFESFKERLCLLFVNRNRNDALWELVCEIKMKTEEMIKEKGEIKLLKMDSTNDSSRWTRFGEEGFAVVDGGHWTRFS</sequence>
<dbReference type="GO" id="GO:0005905">
    <property type="term" value="C:clathrin-coated pit"/>
    <property type="evidence" value="ECO:0000318"/>
    <property type="project" value="GO_Central"/>
</dbReference>
<dbReference type="GO" id="GO:0048268">
    <property type="term" value="P:clathrin coat assembly"/>
    <property type="evidence" value="ECO:0007669"/>
    <property type="project" value="InterPro"/>
</dbReference>
<dbReference type="OrthoDB" id="44015at2759"/>
<dbReference type="AlphaFoldDB" id="B9RJR9"/>
<evidence type="ECO:0000256" key="4">
    <source>
        <dbReference type="ARBA" id="ARBA00022583"/>
    </source>
</evidence>
<dbReference type="EC" id="1.3.1.74" evidence="10"/>
<evidence type="ECO:0000256" key="2">
    <source>
        <dbReference type="ARBA" id="ARBA00004555"/>
    </source>
</evidence>
<dbReference type="GO" id="GO:0030136">
    <property type="term" value="C:clathrin-coated vesicle"/>
    <property type="evidence" value="ECO:0000318"/>
    <property type="project" value="GO_Central"/>
</dbReference>
<dbReference type="GO" id="GO:0005546">
    <property type="term" value="F:phosphatidylinositol-4,5-bisphosphate binding"/>
    <property type="evidence" value="ECO:0000318"/>
    <property type="project" value="GO_Central"/>
</dbReference>
<name>B9RJR9_RICCO</name>
<dbReference type="SMART" id="SM00273">
    <property type="entry name" value="ENTH"/>
    <property type="match status" value="1"/>
</dbReference>
<organism evidence="10 11">
    <name type="scientific">Ricinus communis</name>
    <name type="common">Castor bean</name>
    <dbReference type="NCBI Taxonomy" id="3988"/>
    <lineage>
        <taxon>Eukaryota</taxon>
        <taxon>Viridiplantae</taxon>
        <taxon>Streptophyta</taxon>
        <taxon>Embryophyta</taxon>
        <taxon>Tracheophyta</taxon>
        <taxon>Spermatophyta</taxon>
        <taxon>Magnoliopsida</taxon>
        <taxon>eudicotyledons</taxon>
        <taxon>Gunneridae</taxon>
        <taxon>Pentapetalae</taxon>
        <taxon>rosids</taxon>
        <taxon>fabids</taxon>
        <taxon>Malpighiales</taxon>
        <taxon>Euphorbiaceae</taxon>
        <taxon>Acalyphoideae</taxon>
        <taxon>Acalypheae</taxon>
        <taxon>Ricinus</taxon>
    </lineage>
</organism>
<evidence type="ECO:0000313" key="10">
    <source>
        <dbReference type="EMBL" id="EEF48571.1"/>
    </source>
</evidence>
<dbReference type="PANTHER" id="PTHR22951">
    <property type="entry name" value="CLATHRIN ASSEMBLY PROTEIN"/>
    <property type="match status" value="1"/>
</dbReference>
<evidence type="ECO:0000259" key="9">
    <source>
        <dbReference type="PROSITE" id="PS50942"/>
    </source>
</evidence>
<reference evidence="11" key="1">
    <citation type="journal article" date="2010" name="Nat. Biotechnol.">
        <title>Draft genome sequence of the oilseed species Ricinus communis.</title>
        <authorList>
            <person name="Chan A.P."/>
            <person name="Crabtree J."/>
            <person name="Zhao Q."/>
            <person name="Lorenzi H."/>
            <person name="Orvis J."/>
            <person name="Puiu D."/>
            <person name="Melake-Berhan A."/>
            <person name="Jones K.M."/>
            <person name="Redman J."/>
            <person name="Chen G."/>
            <person name="Cahoon E.B."/>
            <person name="Gedil M."/>
            <person name="Stanke M."/>
            <person name="Haas B.J."/>
            <person name="Wortman J.R."/>
            <person name="Fraser-Liggett C.M."/>
            <person name="Ravel J."/>
            <person name="Rabinowicz P.D."/>
        </authorList>
    </citation>
    <scope>NUCLEOTIDE SEQUENCE [LARGE SCALE GENOMIC DNA]</scope>
    <source>
        <strain evidence="11">cv. Hale</strain>
    </source>
</reference>
<feature type="domain" description="ENTH" evidence="9">
    <location>
        <begin position="25"/>
        <end position="164"/>
    </location>
</feature>
<dbReference type="Pfam" id="PF07651">
    <property type="entry name" value="ANTH"/>
    <property type="match status" value="1"/>
</dbReference>
<keyword evidence="6" id="KW-0472">Membrane</keyword>
<keyword evidence="5" id="KW-0333">Golgi apparatus</keyword>
<evidence type="ECO:0000256" key="5">
    <source>
        <dbReference type="ARBA" id="ARBA00023034"/>
    </source>
</evidence>